<proteinExistence type="predicted"/>
<comment type="caution">
    <text evidence="1">The sequence shown here is derived from an EMBL/GenBank/DDBJ whole genome shotgun (WGS) entry which is preliminary data.</text>
</comment>
<reference evidence="1" key="1">
    <citation type="journal article" date="2014" name="Int. J. Syst. Evol. Microbiol.">
        <title>Complete genome sequence of Corynebacterium casei LMG S-19264T (=DSM 44701T), isolated from a smear-ripened cheese.</title>
        <authorList>
            <consortium name="US DOE Joint Genome Institute (JGI-PGF)"/>
            <person name="Walter F."/>
            <person name="Albersmeier A."/>
            <person name="Kalinowski J."/>
            <person name="Ruckert C."/>
        </authorList>
    </citation>
    <scope>NUCLEOTIDE SEQUENCE</scope>
    <source>
        <strain evidence="1">VKM Ac-2007</strain>
    </source>
</reference>
<evidence type="ECO:0000313" key="1">
    <source>
        <dbReference type="EMBL" id="GLK06802.1"/>
    </source>
</evidence>
<accession>A0A9W6HVI2</accession>
<gene>
    <name evidence="1" type="ORF">GCM10017600_02070</name>
</gene>
<dbReference type="Proteomes" id="UP001143474">
    <property type="component" value="Unassembled WGS sequence"/>
</dbReference>
<evidence type="ECO:0000313" key="2">
    <source>
        <dbReference type="Proteomes" id="UP001143474"/>
    </source>
</evidence>
<protein>
    <submittedName>
        <fullName evidence="1">Uncharacterized protein</fullName>
    </submittedName>
</protein>
<organism evidence="1 2">
    <name type="scientific">Streptosporangium carneum</name>
    <dbReference type="NCBI Taxonomy" id="47481"/>
    <lineage>
        <taxon>Bacteria</taxon>
        <taxon>Bacillati</taxon>
        <taxon>Actinomycetota</taxon>
        <taxon>Actinomycetes</taxon>
        <taxon>Streptosporangiales</taxon>
        <taxon>Streptosporangiaceae</taxon>
        <taxon>Streptosporangium</taxon>
    </lineage>
</organism>
<dbReference type="RefSeq" id="WP_271215398.1">
    <property type="nucleotide sequence ID" value="NZ_BAAAVD010000021.1"/>
</dbReference>
<dbReference type="AlphaFoldDB" id="A0A9W6HVI2"/>
<reference evidence="1" key="2">
    <citation type="submission" date="2023-01" db="EMBL/GenBank/DDBJ databases">
        <authorList>
            <person name="Sun Q."/>
            <person name="Evtushenko L."/>
        </authorList>
    </citation>
    <scope>NUCLEOTIDE SEQUENCE</scope>
    <source>
        <strain evidence="1">VKM Ac-2007</strain>
    </source>
</reference>
<keyword evidence="2" id="KW-1185">Reference proteome</keyword>
<name>A0A9W6HVI2_9ACTN</name>
<dbReference type="EMBL" id="BSEV01000001">
    <property type="protein sequence ID" value="GLK06802.1"/>
    <property type="molecule type" value="Genomic_DNA"/>
</dbReference>
<sequence length="100" mass="11399">MADLVPNPLYAAMEDALRTVEPLVQEIERGVETPFQAFHSGTVWSGPAAKRFDEQFVHHRTRLRGSADKILSDLRQTLARTPRQVTEEEAKVIRKRYGLP</sequence>